<dbReference type="EMBL" id="JAGFBM010000001">
    <property type="protein sequence ID" value="MBO3084041.1"/>
    <property type="molecule type" value="Genomic_DNA"/>
</dbReference>
<sequence length="49" mass="5169">MSELSSQSADDTPALPESTPDHGQPEEGDNQDVAVEKIYPSDPTGAEPE</sequence>
<gene>
    <name evidence="2" type="ORF">J4035_05255</name>
</gene>
<feature type="region of interest" description="Disordered" evidence="1">
    <location>
        <begin position="1"/>
        <end position="49"/>
    </location>
</feature>
<dbReference type="RefSeq" id="WP_208211259.1">
    <property type="nucleotide sequence ID" value="NZ_CP074404.1"/>
</dbReference>
<accession>A0ABS3SE66</accession>
<evidence type="ECO:0000313" key="2">
    <source>
        <dbReference type="EMBL" id="MBO3084041.1"/>
    </source>
</evidence>
<feature type="compositionally biased region" description="Polar residues" evidence="1">
    <location>
        <begin position="1"/>
        <end position="10"/>
    </location>
</feature>
<evidence type="ECO:0000313" key="3">
    <source>
        <dbReference type="Proteomes" id="UP000678317"/>
    </source>
</evidence>
<dbReference type="Proteomes" id="UP000678317">
    <property type="component" value="Unassembled WGS sequence"/>
</dbReference>
<proteinExistence type="predicted"/>
<name>A0ABS3SE66_9CELL</name>
<evidence type="ECO:0000256" key="1">
    <source>
        <dbReference type="SAM" id="MobiDB-lite"/>
    </source>
</evidence>
<organism evidence="2 3">
    <name type="scientific">Cellulomonas fengjieae</name>
    <dbReference type="NCBI Taxonomy" id="2819978"/>
    <lineage>
        <taxon>Bacteria</taxon>
        <taxon>Bacillati</taxon>
        <taxon>Actinomycetota</taxon>
        <taxon>Actinomycetes</taxon>
        <taxon>Micrococcales</taxon>
        <taxon>Cellulomonadaceae</taxon>
        <taxon>Cellulomonas</taxon>
    </lineage>
</organism>
<comment type="caution">
    <text evidence="2">The sequence shown here is derived from an EMBL/GenBank/DDBJ whole genome shotgun (WGS) entry which is preliminary data.</text>
</comment>
<protein>
    <submittedName>
        <fullName evidence="2">Uncharacterized protein</fullName>
    </submittedName>
</protein>
<reference evidence="2 3" key="1">
    <citation type="submission" date="2021-03" db="EMBL/GenBank/DDBJ databases">
        <title>novel species in genus Cellulomonas.</title>
        <authorList>
            <person name="Zhang G."/>
        </authorList>
    </citation>
    <scope>NUCLEOTIDE SEQUENCE [LARGE SCALE GENOMIC DNA]</scope>
    <source>
        <strain evidence="3">zg-ZUI188</strain>
    </source>
</reference>
<keyword evidence="3" id="KW-1185">Reference proteome</keyword>